<dbReference type="InterPro" id="IPR001254">
    <property type="entry name" value="Trypsin_dom"/>
</dbReference>
<keyword evidence="3 8" id="KW-0720">Serine protease</keyword>
<keyword evidence="1 8" id="KW-0645">Protease</keyword>
<organism evidence="11 12">
    <name type="scientific">Chelonoidis abingdonii</name>
    <name type="common">Abingdon island giant tortoise</name>
    <name type="synonym">Testudo abingdonii</name>
    <dbReference type="NCBI Taxonomy" id="106734"/>
    <lineage>
        <taxon>Eukaryota</taxon>
        <taxon>Metazoa</taxon>
        <taxon>Chordata</taxon>
        <taxon>Craniata</taxon>
        <taxon>Vertebrata</taxon>
        <taxon>Euteleostomi</taxon>
        <taxon>Archelosauria</taxon>
        <taxon>Testudinata</taxon>
        <taxon>Testudines</taxon>
        <taxon>Cryptodira</taxon>
        <taxon>Durocryptodira</taxon>
        <taxon>Testudinoidea</taxon>
        <taxon>Testudinidae</taxon>
        <taxon>Chelonoidis</taxon>
    </lineage>
</organism>
<dbReference type="InterPro" id="IPR001190">
    <property type="entry name" value="SRCR"/>
</dbReference>
<evidence type="ECO:0000259" key="9">
    <source>
        <dbReference type="PROSITE" id="PS50240"/>
    </source>
</evidence>
<dbReference type="InterPro" id="IPR009003">
    <property type="entry name" value="Peptidase_S1_PA"/>
</dbReference>
<dbReference type="InterPro" id="IPR033116">
    <property type="entry name" value="TRYPSIN_SER"/>
</dbReference>
<dbReference type="GO" id="GO:0017080">
    <property type="term" value="F:sodium channel regulator activity"/>
    <property type="evidence" value="ECO:0007669"/>
    <property type="project" value="Ensembl"/>
</dbReference>
<dbReference type="Gene3D" id="2.40.10.10">
    <property type="entry name" value="Trypsin-like serine proteases"/>
    <property type="match status" value="1"/>
</dbReference>
<feature type="domain" description="SRCR" evidence="10">
    <location>
        <begin position="72"/>
        <end position="181"/>
    </location>
</feature>
<evidence type="ECO:0000256" key="2">
    <source>
        <dbReference type="ARBA" id="ARBA00022801"/>
    </source>
</evidence>
<feature type="domain" description="Peptidase S1" evidence="9">
    <location>
        <begin position="193"/>
        <end position="420"/>
    </location>
</feature>
<comment type="caution">
    <text evidence="7">Lacks conserved residue(s) required for the propagation of feature annotation.</text>
</comment>
<dbReference type="CDD" id="cd00190">
    <property type="entry name" value="Tryp_SPc"/>
    <property type="match status" value="1"/>
</dbReference>
<dbReference type="GeneTree" id="ENSGT00940000158589"/>
<evidence type="ECO:0000256" key="6">
    <source>
        <dbReference type="PROSITE-ProRule" id="PRU00124"/>
    </source>
</evidence>
<dbReference type="FunFam" id="3.10.250.10:FF:000037">
    <property type="entry name" value="Transmembrane protease serine 3"/>
    <property type="match status" value="1"/>
</dbReference>
<reference evidence="11" key="1">
    <citation type="submission" date="2025-08" db="UniProtKB">
        <authorList>
            <consortium name="Ensembl"/>
        </authorList>
    </citation>
    <scope>IDENTIFICATION</scope>
</reference>
<keyword evidence="5" id="KW-0325">Glycoprotein</keyword>
<accession>A0A8C0J8H6</accession>
<dbReference type="SMART" id="SM00202">
    <property type="entry name" value="SR"/>
    <property type="match status" value="1"/>
</dbReference>
<evidence type="ECO:0000256" key="5">
    <source>
        <dbReference type="ARBA" id="ARBA00023180"/>
    </source>
</evidence>
<reference evidence="11" key="2">
    <citation type="submission" date="2025-09" db="UniProtKB">
        <authorList>
            <consortium name="Ensembl"/>
        </authorList>
    </citation>
    <scope>IDENTIFICATION</scope>
</reference>
<dbReference type="Ensembl" id="ENSCABT00000031302.1">
    <property type="protein sequence ID" value="ENSCABP00000028560.1"/>
    <property type="gene ID" value="ENSCABG00000020986.1"/>
</dbReference>
<dbReference type="InterPro" id="IPR043504">
    <property type="entry name" value="Peptidase_S1_PA_chymotrypsin"/>
</dbReference>
<dbReference type="GO" id="GO:0043025">
    <property type="term" value="C:neuronal cell body"/>
    <property type="evidence" value="ECO:0007669"/>
    <property type="project" value="Ensembl"/>
</dbReference>
<sequence>VTEDKLPVAEVHFLYKRFFSIQQAKVDPSANGLGRDSTYLCNVYIQYNCIGKFRCRSSFKCIQQSARCDGVFNCKGGDDEYTCVRLSGKKAVLQVFTFGSWRTVCSDDWNDENGNATCKRLGFSSYVSSGYLPVAAIEEEFQRHFVSVSHWSSADQVTALHNASYLREECTSGNVIILKCLECGTRSRYSSRIVGGNASSPWQWPWQVSLQFQGFHLCGGSIITPWWIVTAAHCVYDLYSPSSWSVQVGFETQQDTSVNPYSVEKIIFHRNYKPKTMGNDIALMKLAAPLALNGLIEPICLPNFGEHFLCWISGWGATAEGGDTSETMNFAGVPLISNKVCNHRDVYGGIITSSMLCAGFLEGGVDTCQGDSGGPLACKDMNTWKLVGTTSFGMGCAEVNKPGVYSRTTSFLDWIHEQMEVYLKIWSNNSSN</sequence>
<dbReference type="PANTHER" id="PTHR24252">
    <property type="entry name" value="ACROSIN-RELATED"/>
    <property type="match status" value="1"/>
</dbReference>
<name>A0A8C0J8H6_CHEAB</name>
<feature type="disulfide bond" evidence="6">
    <location>
        <begin position="68"/>
        <end position="83"/>
    </location>
</feature>
<dbReference type="Gene3D" id="4.10.400.10">
    <property type="entry name" value="Low-density Lipoprotein Receptor"/>
    <property type="match status" value="1"/>
</dbReference>
<dbReference type="PROSITE" id="PS00134">
    <property type="entry name" value="TRYPSIN_HIS"/>
    <property type="match status" value="1"/>
</dbReference>
<dbReference type="InterPro" id="IPR036772">
    <property type="entry name" value="SRCR-like_dom_sf"/>
</dbReference>
<dbReference type="GO" id="GO:0004252">
    <property type="term" value="F:serine-type endopeptidase activity"/>
    <property type="evidence" value="ECO:0007669"/>
    <property type="project" value="InterPro"/>
</dbReference>
<dbReference type="SUPFAM" id="SSF56487">
    <property type="entry name" value="SRCR-like"/>
    <property type="match status" value="1"/>
</dbReference>
<dbReference type="PANTHER" id="PTHR24252:SF27">
    <property type="entry name" value="TRANSMEMBRANE PROTEASE SERINE 3-LIKE"/>
    <property type="match status" value="1"/>
</dbReference>
<dbReference type="PRINTS" id="PR00722">
    <property type="entry name" value="CHYMOTRYPSIN"/>
</dbReference>
<dbReference type="Proteomes" id="UP000694404">
    <property type="component" value="Unplaced"/>
</dbReference>
<evidence type="ECO:0000256" key="8">
    <source>
        <dbReference type="RuleBase" id="RU363034"/>
    </source>
</evidence>
<dbReference type="GO" id="GO:0005789">
    <property type="term" value="C:endoplasmic reticulum membrane"/>
    <property type="evidence" value="ECO:0007669"/>
    <property type="project" value="Ensembl"/>
</dbReference>
<evidence type="ECO:0000256" key="7">
    <source>
        <dbReference type="PROSITE-ProRule" id="PRU00196"/>
    </source>
</evidence>
<dbReference type="Gene3D" id="3.10.250.10">
    <property type="entry name" value="SRCR-like domain"/>
    <property type="match status" value="1"/>
</dbReference>
<evidence type="ECO:0000313" key="11">
    <source>
        <dbReference type="Ensembl" id="ENSCABP00000028560.1"/>
    </source>
</evidence>
<dbReference type="FunFam" id="4.10.400.10:FF:000173">
    <property type="entry name" value="Transmembrane protease serine 3"/>
    <property type="match status" value="1"/>
</dbReference>
<dbReference type="Pfam" id="PF00089">
    <property type="entry name" value="Trypsin"/>
    <property type="match status" value="1"/>
</dbReference>
<dbReference type="GO" id="GO:0007605">
    <property type="term" value="P:sensory perception of sound"/>
    <property type="evidence" value="ECO:0007669"/>
    <property type="project" value="Ensembl"/>
</dbReference>
<dbReference type="FunFam" id="2.40.10.10:FF:000003">
    <property type="entry name" value="Transmembrane serine protease 3"/>
    <property type="match status" value="1"/>
</dbReference>
<dbReference type="GO" id="GO:0006883">
    <property type="term" value="P:intracellular sodium ion homeostasis"/>
    <property type="evidence" value="ECO:0007669"/>
    <property type="project" value="Ensembl"/>
</dbReference>
<dbReference type="SUPFAM" id="SSF57424">
    <property type="entry name" value="LDL receptor-like module"/>
    <property type="match status" value="1"/>
</dbReference>
<dbReference type="InterPro" id="IPR001314">
    <property type="entry name" value="Peptidase_S1A"/>
</dbReference>
<dbReference type="PROSITE" id="PS00135">
    <property type="entry name" value="TRYPSIN_SER"/>
    <property type="match status" value="1"/>
</dbReference>
<gene>
    <name evidence="11" type="primary">TMPRSS3</name>
</gene>
<evidence type="ECO:0000256" key="4">
    <source>
        <dbReference type="ARBA" id="ARBA00023157"/>
    </source>
</evidence>
<dbReference type="AlphaFoldDB" id="A0A8C0J8H6"/>
<dbReference type="CDD" id="cd00112">
    <property type="entry name" value="LDLa"/>
    <property type="match status" value="1"/>
</dbReference>
<dbReference type="SMART" id="SM00192">
    <property type="entry name" value="LDLa"/>
    <property type="match status" value="1"/>
</dbReference>
<dbReference type="PROSITE" id="PS50240">
    <property type="entry name" value="TRYPSIN_DOM"/>
    <property type="match status" value="1"/>
</dbReference>
<evidence type="ECO:0000259" key="10">
    <source>
        <dbReference type="PROSITE" id="PS50287"/>
    </source>
</evidence>
<evidence type="ECO:0000256" key="1">
    <source>
        <dbReference type="ARBA" id="ARBA00022670"/>
    </source>
</evidence>
<dbReference type="OMA" id="FNEMTQP"/>
<dbReference type="InterPro" id="IPR036055">
    <property type="entry name" value="LDL_receptor-like_sf"/>
</dbReference>
<dbReference type="InterPro" id="IPR023415">
    <property type="entry name" value="LDLR_class-A_CS"/>
</dbReference>
<dbReference type="Pfam" id="PF15494">
    <property type="entry name" value="SRCR_2"/>
    <property type="match status" value="1"/>
</dbReference>
<feature type="disulfide bond" evidence="6">
    <location>
        <begin position="49"/>
        <end position="61"/>
    </location>
</feature>
<dbReference type="SUPFAM" id="SSF50494">
    <property type="entry name" value="Trypsin-like serine proteases"/>
    <property type="match status" value="1"/>
</dbReference>
<evidence type="ECO:0000313" key="12">
    <source>
        <dbReference type="Proteomes" id="UP000694404"/>
    </source>
</evidence>
<protein>
    <submittedName>
        <fullName evidence="11">Transmembrane serine protease 3</fullName>
    </submittedName>
</protein>
<evidence type="ECO:0000256" key="3">
    <source>
        <dbReference type="ARBA" id="ARBA00022825"/>
    </source>
</evidence>
<dbReference type="PROSITE" id="PS50068">
    <property type="entry name" value="LDLRA_2"/>
    <property type="match status" value="1"/>
</dbReference>
<proteinExistence type="predicted"/>
<dbReference type="GO" id="GO:0006508">
    <property type="term" value="P:proteolysis"/>
    <property type="evidence" value="ECO:0007669"/>
    <property type="project" value="UniProtKB-KW"/>
</dbReference>
<keyword evidence="4 6" id="KW-1015">Disulfide bond</keyword>
<dbReference type="InterPro" id="IPR018114">
    <property type="entry name" value="TRYPSIN_HIS"/>
</dbReference>
<dbReference type="PROSITE" id="PS01209">
    <property type="entry name" value="LDLRA_1"/>
    <property type="match status" value="1"/>
</dbReference>
<dbReference type="InterPro" id="IPR002172">
    <property type="entry name" value="LDrepeatLR_classA_rpt"/>
</dbReference>
<dbReference type="SMART" id="SM00020">
    <property type="entry name" value="Tryp_SPc"/>
    <property type="match status" value="1"/>
</dbReference>
<keyword evidence="12" id="KW-1185">Reference proteome</keyword>
<dbReference type="PROSITE" id="PS50287">
    <property type="entry name" value="SRCR_2"/>
    <property type="match status" value="1"/>
</dbReference>
<keyword evidence="2 8" id="KW-0378">Hydrolase</keyword>